<organism evidence="1 2">
    <name type="scientific">Maribacter luteus</name>
    <dbReference type="NCBI Taxonomy" id="2594478"/>
    <lineage>
        <taxon>Bacteria</taxon>
        <taxon>Pseudomonadati</taxon>
        <taxon>Bacteroidota</taxon>
        <taxon>Flavobacteriia</taxon>
        <taxon>Flavobacteriales</taxon>
        <taxon>Flavobacteriaceae</taxon>
        <taxon>Maribacter</taxon>
    </lineage>
</organism>
<dbReference type="EMBL" id="WKJH01000030">
    <property type="protein sequence ID" value="MRX66311.1"/>
    <property type="molecule type" value="Genomic_DNA"/>
</dbReference>
<evidence type="ECO:0000313" key="1">
    <source>
        <dbReference type="EMBL" id="MRX66311.1"/>
    </source>
</evidence>
<dbReference type="OrthoDB" id="1441381at2"/>
<evidence type="ECO:0000313" key="2">
    <source>
        <dbReference type="Proteomes" id="UP000443153"/>
    </source>
</evidence>
<gene>
    <name evidence="1" type="ORF">GJ691_19315</name>
</gene>
<keyword evidence="2" id="KW-1185">Reference proteome</keyword>
<dbReference type="Proteomes" id="UP000443153">
    <property type="component" value="Unassembled WGS sequence"/>
</dbReference>
<sequence length="106" mass="12458">MNDKPNLNYIDELAEGDVAFREKFIGIIKTEFPLEREEYMDHLKNQRFKETAMVVHKMKHKFNILSMQEAYGFAVRYEEELLEGNSGMDSSFKAILQVVDTYIESI</sequence>
<name>A0A6I2MR10_9FLAO</name>
<dbReference type="GO" id="GO:0000160">
    <property type="term" value="P:phosphorelay signal transduction system"/>
    <property type="evidence" value="ECO:0007669"/>
    <property type="project" value="InterPro"/>
</dbReference>
<accession>A0A6I2MR10</accession>
<dbReference type="RefSeq" id="WP_154369991.1">
    <property type="nucleotide sequence ID" value="NZ_CANMYZ010000006.1"/>
</dbReference>
<protein>
    <submittedName>
        <fullName evidence="1">Hpt domain-containing protein</fullName>
    </submittedName>
</protein>
<dbReference type="AlphaFoldDB" id="A0A6I2MR10"/>
<reference evidence="1 2" key="1">
    <citation type="submission" date="2019-11" db="EMBL/GenBank/DDBJ databases">
        <title>Maribacter lutea sp. nov., a marine bacterium isolated from intertidal sand.</title>
        <authorList>
            <person name="Liu A."/>
        </authorList>
    </citation>
    <scope>NUCLEOTIDE SEQUENCE [LARGE SCALE GENOMIC DNA]</scope>
    <source>
        <strain evidence="1 2">RZ05</strain>
    </source>
</reference>
<dbReference type="InterPro" id="IPR036641">
    <property type="entry name" value="HPT_dom_sf"/>
</dbReference>
<comment type="caution">
    <text evidence="1">The sequence shown here is derived from an EMBL/GenBank/DDBJ whole genome shotgun (WGS) entry which is preliminary data.</text>
</comment>
<proteinExistence type="predicted"/>
<dbReference type="SUPFAM" id="SSF47226">
    <property type="entry name" value="Histidine-containing phosphotransfer domain, HPT domain"/>
    <property type="match status" value="1"/>
</dbReference>